<dbReference type="InterPro" id="IPR037523">
    <property type="entry name" value="VOC_core"/>
</dbReference>
<dbReference type="RefSeq" id="WP_163689951.1">
    <property type="nucleotide sequence ID" value="NZ_AP022591.1"/>
</dbReference>
<evidence type="ECO:0000313" key="3">
    <source>
        <dbReference type="Proteomes" id="UP000466431"/>
    </source>
</evidence>
<gene>
    <name evidence="2" type="ORF">MCEL_40820</name>
</gene>
<dbReference type="Proteomes" id="UP000466431">
    <property type="component" value="Chromosome"/>
</dbReference>
<dbReference type="Pfam" id="PF00903">
    <property type="entry name" value="Glyoxalase"/>
    <property type="match status" value="1"/>
</dbReference>
<dbReference type="EMBL" id="AP022591">
    <property type="protein sequence ID" value="BBY45787.1"/>
    <property type="molecule type" value="Genomic_DNA"/>
</dbReference>
<dbReference type="InterPro" id="IPR004360">
    <property type="entry name" value="Glyas_Fos-R_dOase_dom"/>
</dbReference>
<dbReference type="InterPro" id="IPR029068">
    <property type="entry name" value="Glyas_Bleomycin-R_OHBP_Dase"/>
</dbReference>
<organism evidence="2 3">
    <name type="scientific">Mycolicibacterium celeriflavum</name>
    <name type="common">Mycobacterium celeriflavum</name>
    <dbReference type="NCBI Taxonomy" id="1249101"/>
    <lineage>
        <taxon>Bacteria</taxon>
        <taxon>Bacillati</taxon>
        <taxon>Actinomycetota</taxon>
        <taxon>Actinomycetes</taxon>
        <taxon>Mycobacteriales</taxon>
        <taxon>Mycobacteriaceae</taxon>
        <taxon>Mycolicibacterium</taxon>
    </lineage>
</organism>
<evidence type="ECO:0000313" key="2">
    <source>
        <dbReference type="EMBL" id="BBY45787.1"/>
    </source>
</evidence>
<dbReference type="KEGG" id="mcee:MCEL_40820"/>
<evidence type="ECO:0000259" key="1">
    <source>
        <dbReference type="PROSITE" id="PS51819"/>
    </source>
</evidence>
<accession>A0A7I7RMM3</accession>
<reference evidence="2 3" key="1">
    <citation type="journal article" date="2019" name="Emerg. Microbes Infect.">
        <title>Comprehensive subspecies identification of 175 nontuberculous mycobacteria species based on 7547 genomic profiles.</title>
        <authorList>
            <person name="Matsumoto Y."/>
            <person name="Kinjo T."/>
            <person name="Motooka D."/>
            <person name="Nabeya D."/>
            <person name="Jung N."/>
            <person name="Uechi K."/>
            <person name="Horii T."/>
            <person name="Iida T."/>
            <person name="Fujita J."/>
            <person name="Nakamura S."/>
        </authorList>
    </citation>
    <scope>NUCLEOTIDE SEQUENCE [LARGE SCALE GENOMIC DNA]</scope>
    <source>
        <strain evidence="2 3">JCM 18439</strain>
    </source>
</reference>
<dbReference type="AlphaFoldDB" id="A0A7I7RMM3"/>
<dbReference type="PROSITE" id="PS51819">
    <property type="entry name" value="VOC"/>
    <property type="match status" value="1"/>
</dbReference>
<proteinExistence type="predicted"/>
<dbReference type="SUPFAM" id="SSF54593">
    <property type="entry name" value="Glyoxalase/Bleomycin resistance protein/Dihydroxybiphenyl dioxygenase"/>
    <property type="match status" value="1"/>
</dbReference>
<sequence>MTHSAVHGLVSVELVSPDPEKLAEFYRRVFDIEFQREIYGYSCPYYISIGSSGPLLVIHDIKDFPPGSATPGAARFLLQIEDLERLKERLTQHNIELEEPPRNLGFERLPWFSYWGRWVISIRDPDGNVVSFRQFENALPRNRFELFRLTLSSTYTDLKTVLQFKIVDRLVYRLGRIPIRTRDLTGYTHLVASREGLYAVNGQQWAKIMDGVFFGVTVKDGCIYCYQAHDIYDTGILLSRIQLRGKPLRLRGKLFGRVIKLELEDNQIRRESVVVRGLHTNCHQMDFIGDKLHIIDTFCQKIQRFNSSFELEEEFFPLGSEFASHKSELDRYIVPGSNYVHINSIVAEQGSVYLLLHNGLSSGKCSELIQTDENFEVKNRFTVPGAGCHNVVFLEDGEWLICDSRGGNLINRHGVVVHVGELLTRGLSVDKDTVVVGESGYATRLGRRYVPGNVHFFDRDYQHLSSLRLPAAPTDIRKIDGNDLSLSNVTEL</sequence>
<protein>
    <recommendedName>
        <fullName evidence="1">VOC domain-containing protein</fullName>
    </recommendedName>
</protein>
<keyword evidence="3" id="KW-1185">Reference proteome</keyword>
<name>A0A7I7RMM3_MYCCF</name>
<feature type="domain" description="VOC" evidence="1">
    <location>
        <begin position="8"/>
        <end position="135"/>
    </location>
</feature>
<dbReference type="Gene3D" id="3.10.180.10">
    <property type="entry name" value="2,3-Dihydroxybiphenyl 1,2-Dioxygenase, domain 1"/>
    <property type="match status" value="1"/>
</dbReference>